<dbReference type="GO" id="GO:0006310">
    <property type="term" value="P:DNA recombination"/>
    <property type="evidence" value="ECO:0007669"/>
    <property type="project" value="UniProtKB-KW"/>
</dbReference>
<dbReference type="SUPFAM" id="SSF50630">
    <property type="entry name" value="Acid proteases"/>
    <property type="match status" value="1"/>
</dbReference>
<sequence length="1325" mass="152259">MPPRRRAAVRNENEASNETENSVGPEGQPPPPQQPDRNIEKEFRKEHPPVFDGMGDPAKAEAWIRAMERIFKFLRCTDQERLSCENFKEEVYDKYIPRSYRKAKEVEFCNLKQGRMTVTEYDRVLCDTSRYAQEQVNTDEKMAEKFCAGLRHEIRMALASLGRLSYAESLSRALDMEEAMPRERTATPTTPTPPTSQQNFHEKRKWNGNRGVYDNKRFQGIPNSVQNKGKQAIPYQGGEYCQRAPLCAKCQRNHLGECKIGTDRCFKCGGIGHFARQCPSNNVEGMQGTPNAPRGNPTPPQQPQQSRQPYPTQARAYALGRNQAKAAQGDPKQGNLASMGTLLDMPIVVLFDTDASHSFISQFCVNALKLPVVELEHKMNVTLPAGGLIDVTQSCLNVGFLMGKLSVVAHNLHVMSMNNVDIILGMDWLAENYATIRPPPDRQLEFIIDLEPGSAPVSKAPYRMAPKELEELKIQLQELLDLSFIRPSVSPWGAPNKYPLPRIDDLFDQLRGAGVFSKIDLRSGYHQLKVRKEDTPKTAFRTRYGHYEFIVMPFGLTNAPAVFMDLMNRVFHPYLDKFVLVFIDDVLVYSKNEKEHEEHLRITLETLRAEKLYAKFSKCEFWLKEVNFLGHVVTAEGIRVDPAKVEAVQLWKTPKSPNEIRSFLGLAEYYRRFIEGFSKIARPMTQQLKKGIKVNWTTECEASFQLLKEKLTTAPVLAVPEPGIDYVVYTDASKLRPHELNYPTHDLELAAISLKYFFEQKDLNMRQRRWLELVKDYDCGINYHPGKANVVVDALSRKDQPQLATFLTQEESLVRELSKMRLEVVRAPETVEGKIAALVIVPDLRTRMIEGQRNDKALEKVRLRVREGEQGKFREEADNALTYEGRLCVPNDERLRNEILTEAHETLYTAHPGSTKMYQDLKGAFWWDGMKRDIASFVEKCLACQQVKALHQRPYGKLQPLEIPEWKWEHIAIDFVTGLPKTRQGNTAIWVIIDRLTKSAHFIPIPVTHGSDKLARIYVKEIIRLHGVPVTITSDRDTRFTSRFWISLQRELGTRLNFSTAFHPQTDGQSERTIQTLEDMLRAVVLDRGENWEAVLPLIEFAYNNSFQATINMAPYEALYGRKCRSPLYWDEVGERRIRGPDSVEEMIEIVGRIRQRIKEAQDRQKSYADVRRTDLQFNAGDKVFLKVSPSKGITRFCVKGKLKPRYVGPYEILENVGPVAYRLALPPSFRHVHNVFHVSQLRKYVFDPKHVIHQEEMILNPDLSYKEKPEAILDRKVQELRNKAIVSVKVLWKHHGYEEATWELEDKMKEKYPELFVGDEQILG</sequence>
<evidence type="ECO:0000256" key="8">
    <source>
        <dbReference type="ARBA" id="ARBA00022801"/>
    </source>
</evidence>
<organism evidence="21 22">
    <name type="scientific">Salvia divinorum</name>
    <name type="common">Maria pastora</name>
    <name type="synonym">Diviner's sage</name>
    <dbReference type="NCBI Taxonomy" id="28513"/>
    <lineage>
        <taxon>Eukaryota</taxon>
        <taxon>Viridiplantae</taxon>
        <taxon>Streptophyta</taxon>
        <taxon>Embryophyta</taxon>
        <taxon>Tracheophyta</taxon>
        <taxon>Spermatophyta</taxon>
        <taxon>Magnoliopsida</taxon>
        <taxon>eudicotyledons</taxon>
        <taxon>Gunneridae</taxon>
        <taxon>Pentapetalae</taxon>
        <taxon>asterids</taxon>
        <taxon>lamiids</taxon>
        <taxon>Lamiales</taxon>
        <taxon>Lamiaceae</taxon>
        <taxon>Nepetoideae</taxon>
        <taxon>Mentheae</taxon>
        <taxon>Salviinae</taxon>
        <taxon>Salvia</taxon>
        <taxon>Salvia subgen. Calosphace</taxon>
    </lineage>
</organism>
<dbReference type="InterPro" id="IPR021109">
    <property type="entry name" value="Peptidase_aspartic_dom_sf"/>
</dbReference>
<dbReference type="CDD" id="cd00303">
    <property type="entry name" value="retropepsin_like"/>
    <property type="match status" value="1"/>
</dbReference>
<dbReference type="Gene3D" id="3.30.420.10">
    <property type="entry name" value="Ribonuclease H-like superfamily/Ribonuclease H"/>
    <property type="match status" value="1"/>
</dbReference>
<evidence type="ECO:0000256" key="4">
    <source>
        <dbReference type="ARBA" id="ARBA00022722"/>
    </source>
</evidence>
<dbReference type="GO" id="GO:0003677">
    <property type="term" value="F:DNA binding"/>
    <property type="evidence" value="ECO:0007669"/>
    <property type="project" value="UniProtKB-KW"/>
</dbReference>
<evidence type="ECO:0000259" key="19">
    <source>
        <dbReference type="PROSITE" id="PS50878"/>
    </source>
</evidence>
<dbReference type="Proteomes" id="UP001567538">
    <property type="component" value="Unassembled WGS sequence"/>
</dbReference>
<dbReference type="SUPFAM" id="SSF54160">
    <property type="entry name" value="Chromo domain-like"/>
    <property type="match status" value="1"/>
</dbReference>
<dbReference type="InterPro" id="IPR041588">
    <property type="entry name" value="Integrase_H2C2"/>
</dbReference>
<dbReference type="PROSITE" id="PS50994">
    <property type="entry name" value="INTEGRASE"/>
    <property type="match status" value="1"/>
</dbReference>
<evidence type="ECO:0008006" key="23">
    <source>
        <dbReference type="Google" id="ProtNLM"/>
    </source>
</evidence>
<keyword evidence="14" id="KW-0233">DNA recombination</keyword>
<feature type="region of interest" description="Disordered" evidence="17">
    <location>
        <begin position="1"/>
        <end position="55"/>
    </location>
</feature>
<dbReference type="GO" id="GO:0015074">
    <property type="term" value="P:DNA integration"/>
    <property type="evidence" value="ECO:0007669"/>
    <property type="project" value="UniProtKB-KW"/>
</dbReference>
<feature type="compositionally biased region" description="Basic and acidic residues" evidence="17">
    <location>
        <begin position="37"/>
        <end position="49"/>
    </location>
</feature>
<dbReference type="SMART" id="SM00343">
    <property type="entry name" value="ZnF_C2HC"/>
    <property type="match status" value="1"/>
</dbReference>
<evidence type="ECO:0000256" key="14">
    <source>
        <dbReference type="ARBA" id="ARBA00023172"/>
    </source>
</evidence>
<keyword evidence="7" id="KW-0255">Endonuclease</keyword>
<dbReference type="CDD" id="cd01647">
    <property type="entry name" value="RT_LTR"/>
    <property type="match status" value="1"/>
</dbReference>
<feature type="region of interest" description="Disordered" evidence="17">
    <location>
        <begin position="279"/>
        <end position="312"/>
    </location>
</feature>
<dbReference type="Gene3D" id="1.10.340.70">
    <property type="match status" value="1"/>
</dbReference>
<keyword evidence="6" id="KW-0064">Aspartyl protease</keyword>
<feature type="compositionally biased region" description="Polar residues" evidence="17">
    <location>
        <begin position="279"/>
        <end position="290"/>
    </location>
</feature>
<keyword evidence="13" id="KW-0238">DNA-binding</keyword>
<keyword evidence="3" id="KW-0548">Nucleotidyltransferase</keyword>
<dbReference type="Pfam" id="PF03732">
    <property type="entry name" value="Retrotrans_gag"/>
    <property type="match status" value="1"/>
</dbReference>
<keyword evidence="15" id="KW-0511">Multifunctional enzyme</keyword>
<dbReference type="Pfam" id="PF17921">
    <property type="entry name" value="Integrase_H2C2"/>
    <property type="match status" value="1"/>
</dbReference>
<keyword evidence="10" id="KW-0229">DNA integration</keyword>
<dbReference type="Gene3D" id="4.10.60.10">
    <property type="entry name" value="Zinc finger, CCHC-type"/>
    <property type="match status" value="1"/>
</dbReference>
<dbReference type="PROSITE" id="PS50878">
    <property type="entry name" value="RT_POL"/>
    <property type="match status" value="1"/>
</dbReference>
<dbReference type="Pfam" id="PF24626">
    <property type="entry name" value="SH3_Tf2-1"/>
    <property type="match status" value="1"/>
</dbReference>
<dbReference type="Pfam" id="PF17919">
    <property type="entry name" value="RT_RNaseH_2"/>
    <property type="match status" value="1"/>
</dbReference>
<dbReference type="InterPro" id="IPR000477">
    <property type="entry name" value="RT_dom"/>
</dbReference>
<evidence type="ECO:0000256" key="17">
    <source>
        <dbReference type="SAM" id="MobiDB-lite"/>
    </source>
</evidence>
<evidence type="ECO:0000256" key="12">
    <source>
        <dbReference type="ARBA" id="ARBA00022932"/>
    </source>
</evidence>
<evidence type="ECO:0000256" key="1">
    <source>
        <dbReference type="ARBA" id="ARBA00022670"/>
    </source>
</evidence>
<dbReference type="FunFam" id="3.10.10.10:FF:000007">
    <property type="entry name" value="Retrovirus-related Pol polyprotein from transposon 17.6-like Protein"/>
    <property type="match status" value="1"/>
</dbReference>
<keyword evidence="9" id="KW-0460">Magnesium</keyword>
<evidence type="ECO:0000313" key="22">
    <source>
        <dbReference type="Proteomes" id="UP001567538"/>
    </source>
</evidence>
<keyword evidence="16" id="KW-0862">Zinc</keyword>
<dbReference type="PROSITE" id="PS50158">
    <property type="entry name" value="ZF_CCHC"/>
    <property type="match status" value="1"/>
</dbReference>
<dbReference type="PANTHER" id="PTHR37984:SF5">
    <property type="entry name" value="PROTEIN NYNRIN-LIKE"/>
    <property type="match status" value="1"/>
</dbReference>
<protein>
    <recommendedName>
        <fullName evidence="23">Reverse transcriptase</fullName>
    </recommendedName>
</protein>
<dbReference type="SUPFAM" id="SSF53098">
    <property type="entry name" value="Ribonuclease H-like"/>
    <property type="match status" value="1"/>
</dbReference>
<dbReference type="GO" id="GO:0003964">
    <property type="term" value="F:RNA-directed DNA polymerase activity"/>
    <property type="evidence" value="ECO:0007669"/>
    <property type="project" value="UniProtKB-KW"/>
</dbReference>
<dbReference type="GO" id="GO:0008270">
    <property type="term" value="F:zinc ion binding"/>
    <property type="evidence" value="ECO:0007669"/>
    <property type="project" value="UniProtKB-KW"/>
</dbReference>
<dbReference type="FunFam" id="3.30.70.270:FF:000020">
    <property type="entry name" value="Transposon Tf2-6 polyprotein-like Protein"/>
    <property type="match status" value="1"/>
</dbReference>
<evidence type="ECO:0000256" key="13">
    <source>
        <dbReference type="ARBA" id="ARBA00023125"/>
    </source>
</evidence>
<evidence type="ECO:0000256" key="7">
    <source>
        <dbReference type="ARBA" id="ARBA00022759"/>
    </source>
</evidence>
<dbReference type="InterPro" id="IPR043128">
    <property type="entry name" value="Rev_trsase/Diguanyl_cyclase"/>
</dbReference>
<dbReference type="Pfam" id="PF08284">
    <property type="entry name" value="RVP_2"/>
    <property type="match status" value="1"/>
</dbReference>
<dbReference type="GO" id="GO:0004519">
    <property type="term" value="F:endonuclease activity"/>
    <property type="evidence" value="ECO:0007669"/>
    <property type="project" value="UniProtKB-KW"/>
</dbReference>
<keyword evidence="1" id="KW-0645">Protease</keyword>
<dbReference type="Pfam" id="PF00078">
    <property type="entry name" value="RVT_1"/>
    <property type="match status" value="1"/>
</dbReference>
<evidence type="ECO:0000313" key="21">
    <source>
        <dbReference type="EMBL" id="KAL1534043.1"/>
    </source>
</evidence>
<evidence type="ECO:0000256" key="9">
    <source>
        <dbReference type="ARBA" id="ARBA00022842"/>
    </source>
</evidence>
<dbReference type="SUPFAM" id="SSF56672">
    <property type="entry name" value="DNA/RNA polymerases"/>
    <property type="match status" value="1"/>
</dbReference>
<keyword evidence="12" id="KW-0239">DNA-directed DNA polymerase</keyword>
<keyword evidence="22" id="KW-1185">Reference proteome</keyword>
<evidence type="ECO:0000256" key="3">
    <source>
        <dbReference type="ARBA" id="ARBA00022695"/>
    </source>
</evidence>
<dbReference type="Pfam" id="PF00098">
    <property type="entry name" value="zf-CCHC"/>
    <property type="match status" value="1"/>
</dbReference>
<keyword evidence="5" id="KW-0479">Metal-binding</keyword>
<feature type="domain" description="CCHC-type" evidence="18">
    <location>
        <begin position="264"/>
        <end position="280"/>
    </location>
</feature>
<dbReference type="InterPro" id="IPR050951">
    <property type="entry name" value="Retrovirus_Pol_polyprotein"/>
</dbReference>
<evidence type="ECO:0000259" key="18">
    <source>
        <dbReference type="PROSITE" id="PS50158"/>
    </source>
</evidence>
<evidence type="ECO:0000256" key="10">
    <source>
        <dbReference type="ARBA" id="ARBA00022908"/>
    </source>
</evidence>
<comment type="caution">
    <text evidence="21">The sequence shown here is derived from an EMBL/GenBank/DDBJ whole genome shotgun (WGS) entry which is preliminary data.</text>
</comment>
<dbReference type="EMBL" id="JBEAFC010000013">
    <property type="protein sequence ID" value="KAL1534043.1"/>
    <property type="molecule type" value="Genomic_DNA"/>
</dbReference>
<name>A0ABD1FQB0_SALDI</name>
<feature type="domain" description="Reverse transcriptase" evidence="19">
    <location>
        <begin position="418"/>
        <end position="633"/>
    </location>
</feature>
<keyword evidence="8" id="KW-0378">Hydrolase</keyword>
<dbReference type="InterPro" id="IPR001584">
    <property type="entry name" value="Integrase_cat-core"/>
</dbReference>
<evidence type="ECO:0000256" key="6">
    <source>
        <dbReference type="ARBA" id="ARBA00022750"/>
    </source>
</evidence>
<evidence type="ECO:0000256" key="15">
    <source>
        <dbReference type="ARBA" id="ARBA00023268"/>
    </source>
</evidence>
<dbReference type="Gene3D" id="3.30.70.270">
    <property type="match status" value="2"/>
</dbReference>
<dbReference type="GO" id="GO:0006508">
    <property type="term" value="P:proteolysis"/>
    <property type="evidence" value="ECO:0007669"/>
    <property type="project" value="UniProtKB-KW"/>
</dbReference>
<keyword evidence="11" id="KW-0695">RNA-directed DNA polymerase</keyword>
<dbReference type="InterPro" id="IPR005162">
    <property type="entry name" value="Retrotrans_gag_dom"/>
</dbReference>
<evidence type="ECO:0000256" key="16">
    <source>
        <dbReference type="PROSITE-ProRule" id="PRU00047"/>
    </source>
</evidence>
<dbReference type="InterPro" id="IPR016197">
    <property type="entry name" value="Chromo-like_dom_sf"/>
</dbReference>
<dbReference type="InterPro" id="IPR043502">
    <property type="entry name" value="DNA/RNA_pol_sf"/>
</dbReference>
<dbReference type="GO" id="GO:0003887">
    <property type="term" value="F:DNA-directed DNA polymerase activity"/>
    <property type="evidence" value="ECO:0007669"/>
    <property type="project" value="UniProtKB-KW"/>
</dbReference>
<proteinExistence type="predicted"/>
<dbReference type="InterPro" id="IPR036397">
    <property type="entry name" value="RNaseH_sf"/>
</dbReference>
<dbReference type="InterPro" id="IPR036875">
    <property type="entry name" value="Znf_CCHC_sf"/>
</dbReference>
<feature type="domain" description="Integrase catalytic" evidence="20">
    <location>
        <begin position="960"/>
        <end position="1123"/>
    </location>
</feature>
<evidence type="ECO:0000256" key="2">
    <source>
        <dbReference type="ARBA" id="ARBA00022679"/>
    </source>
</evidence>
<keyword evidence="4" id="KW-0540">Nuclease</keyword>
<reference evidence="21 22" key="1">
    <citation type="submission" date="2024-06" db="EMBL/GenBank/DDBJ databases">
        <title>A chromosome level genome sequence of Diviner's sage (Salvia divinorum).</title>
        <authorList>
            <person name="Ford S.A."/>
            <person name="Ro D.-K."/>
            <person name="Ness R.W."/>
            <person name="Phillips M.A."/>
        </authorList>
    </citation>
    <scope>NUCLEOTIDE SEQUENCE [LARGE SCALE GENOMIC DNA]</scope>
    <source>
        <strain evidence="21">SAF-2024a</strain>
        <tissue evidence="21">Leaf</tissue>
    </source>
</reference>
<dbReference type="PANTHER" id="PTHR37984">
    <property type="entry name" value="PROTEIN CBG26694"/>
    <property type="match status" value="1"/>
</dbReference>
<dbReference type="InterPro" id="IPR001878">
    <property type="entry name" value="Znf_CCHC"/>
</dbReference>
<feature type="region of interest" description="Disordered" evidence="17">
    <location>
        <begin position="178"/>
        <end position="212"/>
    </location>
</feature>
<keyword evidence="2" id="KW-0808">Transferase</keyword>
<dbReference type="Gene3D" id="2.40.70.10">
    <property type="entry name" value="Acid Proteases"/>
    <property type="match status" value="1"/>
</dbReference>
<gene>
    <name evidence="21" type="ORF">AAHA92_31446</name>
</gene>
<keyword evidence="16" id="KW-0863">Zinc-finger</keyword>
<dbReference type="InterPro" id="IPR041577">
    <property type="entry name" value="RT_RNaseH_2"/>
</dbReference>
<dbReference type="SUPFAM" id="SSF57756">
    <property type="entry name" value="Retrovirus zinc finger-like domains"/>
    <property type="match status" value="1"/>
</dbReference>
<evidence type="ECO:0000259" key="20">
    <source>
        <dbReference type="PROSITE" id="PS50994"/>
    </source>
</evidence>
<dbReference type="InterPro" id="IPR056924">
    <property type="entry name" value="SH3_Tf2-1"/>
</dbReference>
<dbReference type="Gene3D" id="3.10.10.10">
    <property type="entry name" value="HIV Type 1 Reverse Transcriptase, subunit A, domain 1"/>
    <property type="match status" value="2"/>
</dbReference>
<dbReference type="GO" id="GO:0004190">
    <property type="term" value="F:aspartic-type endopeptidase activity"/>
    <property type="evidence" value="ECO:0007669"/>
    <property type="project" value="UniProtKB-KW"/>
</dbReference>
<dbReference type="FunFam" id="1.10.340.70:FF:000001">
    <property type="entry name" value="Retrovirus-related Pol polyprotein from transposon gypsy-like Protein"/>
    <property type="match status" value="1"/>
</dbReference>
<evidence type="ECO:0000256" key="5">
    <source>
        <dbReference type="ARBA" id="ARBA00022723"/>
    </source>
</evidence>
<dbReference type="InterPro" id="IPR012337">
    <property type="entry name" value="RNaseH-like_sf"/>
</dbReference>
<feature type="compositionally biased region" description="Low complexity" evidence="17">
    <location>
        <begin position="303"/>
        <end position="312"/>
    </location>
</feature>
<evidence type="ECO:0000256" key="11">
    <source>
        <dbReference type="ARBA" id="ARBA00022918"/>
    </source>
</evidence>
<accession>A0ABD1FQB0</accession>